<proteinExistence type="predicted"/>
<dbReference type="Gramene" id="LPERR05G07690.1">
    <property type="protein sequence ID" value="LPERR05G07690.1"/>
    <property type="gene ID" value="LPERR05G07690"/>
</dbReference>
<evidence type="ECO:0000313" key="3">
    <source>
        <dbReference type="Proteomes" id="UP000032180"/>
    </source>
</evidence>
<keyword evidence="3" id="KW-1185">Reference proteome</keyword>
<evidence type="ECO:0000256" key="1">
    <source>
        <dbReference type="SAM" id="Phobius"/>
    </source>
</evidence>
<keyword evidence="1" id="KW-0812">Transmembrane</keyword>
<sequence length="533" mass="59466">MALSCGRRRQRGQKGSGSCRHFHVHYHLPRRVSAFSFPRLLPRFFSLLSAWVLVPPVLFLALLVFLALFVWFTLLYFIRSLWNKDINSEFFERNSNDHGSDSNENQGEEVAEGQVEEKVLKVSSELFTANSSAAEDCTKRFVIEEVHTDSGEYRNIPMAASSGDCVNYDVQTDDEKFIEEVIIFEIIRWGPEAIASSERHQVQDFSIDWFEGEIKSRNGTKSGDSFPTVLSTVCAGFRDFSGKNELVELTMDSFNEMDQNMPVLQDSSSHCCVGENHCKYGEECFDDKEAPASKSSETSDFIDKYETRDVVLDDCGNNDTVITVIALGSIDGSAKHGIDSERGEDILEQKDTNNLAGLLDSIPVVVDPQQEIHKVVVSDESKLPEVFFLNAKQIDHSPGESSSFPNENRISGFPFNSVCKDKNGNVAYSSALSLCNAGVKDEQCEDNIEEASSFSSAYRGSVDENQKTQEVPDCLANGDNTCQVSSLESSIREDVGDHKRGPQHHGGIYVELLMCLLDVKIKIEMLEGRLQKT</sequence>
<organism evidence="2 3">
    <name type="scientific">Leersia perrieri</name>
    <dbReference type="NCBI Taxonomy" id="77586"/>
    <lineage>
        <taxon>Eukaryota</taxon>
        <taxon>Viridiplantae</taxon>
        <taxon>Streptophyta</taxon>
        <taxon>Embryophyta</taxon>
        <taxon>Tracheophyta</taxon>
        <taxon>Spermatophyta</taxon>
        <taxon>Magnoliopsida</taxon>
        <taxon>Liliopsida</taxon>
        <taxon>Poales</taxon>
        <taxon>Poaceae</taxon>
        <taxon>BOP clade</taxon>
        <taxon>Oryzoideae</taxon>
        <taxon>Oryzeae</taxon>
        <taxon>Oryzinae</taxon>
        <taxon>Leersia</taxon>
    </lineage>
</organism>
<accession>A0A0D9WEI2</accession>
<reference evidence="2" key="3">
    <citation type="submission" date="2015-04" db="UniProtKB">
        <authorList>
            <consortium name="EnsemblPlants"/>
        </authorList>
    </citation>
    <scope>IDENTIFICATION</scope>
</reference>
<keyword evidence="1" id="KW-0472">Membrane</keyword>
<dbReference type="Proteomes" id="UP000032180">
    <property type="component" value="Chromosome 5"/>
</dbReference>
<protein>
    <submittedName>
        <fullName evidence="2">Uncharacterized protein</fullName>
    </submittedName>
</protein>
<dbReference type="AlphaFoldDB" id="A0A0D9WEI2"/>
<name>A0A0D9WEI2_9ORYZ</name>
<evidence type="ECO:0000313" key="2">
    <source>
        <dbReference type="EnsemblPlants" id="LPERR05G07690.1"/>
    </source>
</evidence>
<dbReference type="EnsemblPlants" id="LPERR05G07690.1">
    <property type="protein sequence ID" value="LPERR05G07690.1"/>
    <property type="gene ID" value="LPERR05G07690"/>
</dbReference>
<reference evidence="3" key="2">
    <citation type="submission" date="2013-12" db="EMBL/GenBank/DDBJ databases">
        <authorList>
            <person name="Yu Y."/>
            <person name="Lee S."/>
            <person name="de Baynast K."/>
            <person name="Wissotski M."/>
            <person name="Liu L."/>
            <person name="Talag J."/>
            <person name="Goicoechea J."/>
            <person name="Angelova A."/>
            <person name="Jetty R."/>
            <person name="Kudrna D."/>
            <person name="Golser W."/>
            <person name="Rivera L."/>
            <person name="Zhang J."/>
            <person name="Wing R."/>
        </authorList>
    </citation>
    <scope>NUCLEOTIDE SEQUENCE</scope>
</reference>
<dbReference type="HOGENOM" id="CLU_042724_0_0_1"/>
<feature type="transmembrane region" description="Helical" evidence="1">
    <location>
        <begin position="48"/>
        <end position="78"/>
    </location>
</feature>
<reference evidence="2 3" key="1">
    <citation type="submission" date="2012-08" db="EMBL/GenBank/DDBJ databases">
        <title>Oryza genome evolution.</title>
        <authorList>
            <person name="Wing R.A."/>
        </authorList>
    </citation>
    <scope>NUCLEOTIDE SEQUENCE</scope>
</reference>
<keyword evidence="1" id="KW-1133">Transmembrane helix</keyword>
<dbReference type="eggNOG" id="ENOG502R5YU">
    <property type="taxonomic scope" value="Eukaryota"/>
</dbReference>